<protein>
    <submittedName>
        <fullName evidence="2">Unannotated protein</fullName>
    </submittedName>
</protein>
<evidence type="ECO:0000313" key="3">
    <source>
        <dbReference type="EMBL" id="CAB4739593.1"/>
    </source>
</evidence>
<dbReference type="EMBL" id="CAFBMG010000193">
    <property type="protein sequence ID" value="CAB4916881.1"/>
    <property type="molecule type" value="Genomic_DNA"/>
</dbReference>
<evidence type="ECO:0000313" key="2">
    <source>
        <dbReference type="EMBL" id="CAB4547228.1"/>
    </source>
</evidence>
<dbReference type="InterPro" id="IPR022742">
    <property type="entry name" value="Hydrolase_4"/>
</dbReference>
<evidence type="ECO:0000259" key="1">
    <source>
        <dbReference type="Pfam" id="PF12146"/>
    </source>
</evidence>
<evidence type="ECO:0000313" key="4">
    <source>
        <dbReference type="EMBL" id="CAB4916881.1"/>
    </source>
</evidence>
<accession>A0A6J6CAN6</accession>
<gene>
    <name evidence="2" type="ORF">UFOPK1358_01385</name>
    <name evidence="3" type="ORF">UFOPK2766_00938</name>
    <name evidence="4" type="ORF">UFOPK3519_01736</name>
</gene>
<dbReference type="AlphaFoldDB" id="A0A6J6CAN6"/>
<dbReference type="Gene3D" id="3.40.50.1820">
    <property type="entry name" value="alpha/beta hydrolase"/>
    <property type="match status" value="1"/>
</dbReference>
<name>A0A6J6CAN6_9ZZZZ</name>
<sequence>MSQVIAGAEPMSAEGGSTGVLVLHGFTGNPQSMRPLAQGFVDAGYTVEQPLLSGHGTAVEDMLDTTWEDWSADAEAAYQSLASRTKSVVVAGLSMGGSLTLWLATQHPEIAGIICVNPATQAAPEVRDFVASMVEAGDIVMTGIGSDVADPNSPESAYADTPLKPLLSMFDAAIHTQSALPNVRCPLLLFTSPQDHVVPPTDSDYLAEVYGGPVERVSCDRSYHVATLDYDKEMIIDESLKFVRRVSPQ</sequence>
<dbReference type="InterPro" id="IPR051044">
    <property type="entry name" value="MAG_DAG_Lipase"/>
</dbReference>
<dbReference type="SUPFAM" id="SSF53474">
    <property type="entry name" value="alpha/beta-Hydrolases"/>
    <property type="match status" value="1"/>
</dbReference>
<dbReference type="EMBL" id="CAEZYU010000035">
    <property type="protein sequence ID" value="CAB4739593.1"/>
    <property type="molecule type" value="Genomic_DNA"/>
</dbReference>
<dbReference type="Pfam" id="PF12146">
    <property type="entry name" value="Hydrolase_4"/>
    <property type="match status" value="1"/>
</dbReference>
<dbReference type="PIRSF" id="PIRSF017388">
    <property type="entry name" value="Esterase_lipase"/>
    <property type="match status" value="1"/>
</dbReference>
<dbReference type="EMBL" id="CAEZSF010000148">
    <property type="protein sequence ID" value="CAB4547228.1"/>
    <property type="molecule type" value="Genomic_DNA"/>
</dbReference>
<proteinExistence type="predicted"/>
<dbReference type="InterPro" id="IPR029058">
    <property type="entry name" value="AB_hydrolase_fold"/>
</dbReference>
<dbReference type="PANTHER" id="PTHR11614">
    <property type="entry name" value="PHOSPHOLIPASE-RELATED"/>
    <property type="match status" value="1"/>
</dbReference>
<dbReference type="GO" id="GO:0052689">
    <property type="term" value="F:carboxylic ester hydrolase activity"/>
    <property type="evidence" value="ECO:0007669"/>
    <property type="project" value="InterPro"/>
</dbReference>
<reference evidence="2" key="1">
    <citation type="submission" date="2020-05" db="EMBL/GenBank/DDBJ databases">
        <authorList>
            <person name="Chiriac C."/>
            <person name="Salcher M."/>
            <person name="Ghai R."/>
            <person name="Kavagutti S V."/>
        </authorList>
    </citation>
    <scope>NUCLEOTIDE SEQUENCE</scope>
</reference>
<feature type="domain" description="Serine aminopeptidase S33" evidence="1">
    <location>
        <begin position="20"/>
        <end position="224"/>
    </location>
</feature>
<organism evidence="2">
    <name type="scientific">freshwater metagenome</name>
    <dbReference type="NCBI Taxonomy" id="449393"/>
    <lineage>
        <taxon>unclassified sequences</taxon>
        <taxon>metagenomes</taxon>
        <taxon>ecological metagenomes</taxon>
    </lineage>
</organism>
<dbReference type="InterPro" id="IPR012354">
    <property type="entry name" value="Esterase_lipase"/>
</dbReference>